<dbReference type="AlphaFoldDB" id="W0A841"/>
<evidence type="ECO:0000313" key="3">
    <source>
        <dbReference type="Proteomes" id="UP000018851"/>
    </source>
</evidence>
<reference evidence="2 3" key="1">
    <citation type="submission" date="2013-07" db="EMBL/GenBank/DDBJ databases">
        <title>Completed genome of Sphingomonas sanxanigenens NX02.</title>
        <authorList>
            <person name="Ma T."/>
            <person name="Huang H."/>
            <person name="Wu M."/>
            <person name="Li X."/>
            <person name="Li G."/>
        </authorList>
    </citation>
    <scope>NUCLEOTIDE SEQUENCE [LARGE SCALE GENOMIC DNA]</scope>
    <source>
        <strain evidence="2 3">NX02</strain>
    </source>
</reference>
<dbReference type="STRING" id="1123269.NX02_00335"/>
<sequence length="131" mass="13218">MSMMAAMLMMAGAGAATAPVTGDFDRDGTPDVAAIEDAPGGGKQLVVKPGREGALPLVVVLIDQPETFHFGKAAPGTYATACGKGLGPAGEPCARSAVSVEGDTLSYGTDESSEAVAIWTGAAFERVWLSD</sequence>
<keyword evidence="1" id="KW-0732">Signal</keyword>
<dbReference type="Proteomes" id="UP000018851">
    <property type="component" value="Chromosome"/>
</dbReference>
<organism evidence="2 3">
    <name type="scientific">Sphingomonas sanxanigenens DSM 19645 = NX02</name>
    <dbReference type="NCBI Taxonomy" id="1123269"/>
    <lineage>
        <taxon>Bacteria</taxon>
        <taxon>Pseudomonadati</taxon>
        <taxon>Pseudomonadota</taxon>
        <taxon>Alphaproteobacteria</taxon>
        <taxon>Sphingomonadales</taxon>
        <taxon>Sphingomonadaceae</taxon>
        <taxon>Sphingomonas</taxon>
    </lineage>
</organism>
<dbReference type="HOGENOM" id="CLU_1966601_0_0_5"/>
<protein>
    <submittedName>
        <fullName evidence="2">Uncharacterized protein</fullName>
    </submittedName>
</protein>
<evidence type="ECO:0000313" key="2">
    <source>
        <dbReference type="EMBL" id="AHE51835.1"/>
    </source>
</evidence>
<feature type="signal peptide" evidence="1">
    <location>
        <begin position="1"/>
        <end position="18"/>
    </location>
</feature>
<evidence type="ECO:0000256" key="1">
    <source>
        <dbReference type="SAM" id="SignalP"/>
    </source>
</evidence>
<gene>
    <name evidence="2" type="ORF">NX02_00335</name>
</gene>
<accession>W0A841</accession>
<dbReference type="OrthoDB" id="7188965at2"/>
<dbReference type="EMBL" id="CP006644">
    <property type="protein sequence ID" value="AHE51835.1"/>
    <property type="molecule type" value="Genomic_DNA"/>
</dbReference>
<keyword evidence="3" id="KW-1185">Reference proteome</keyword>
<dbReference type="PATRIC" id="fig|1123269.5.peg.64"/>
<feature type="chain" id="PRO_5004785162" evidence="1">
    <location>
        <begin position="19"/>
        <end position="131"/>
    </location>
</feature>
<dbReference type="RefSeq" id="WP_025290223.1">
    <property type="nucleotide sequence ID" value="NZ_CP006644.1"/>
</dbReference>
<name>W0A841_9SPHN</name>
<dbReference type="KEGG" id="ssan:NX02_00335"/>
<proteinExistence type="predicted"/>